<comment type="caution">
    <text evidence="10">The sequence shown here is derived from an EMBL/GenBank/DDBJ whole genome shotgun (WGS) entry which is preliminary data.</text>
</comment>
<organism evidence="10 11">
    <name type="scientific">Anoxybacillus thermarum</name>
    <dbReference type="NCBI Taxonomy" id="404937"/>
    <lineage>
        <taxon>Bacteria</taxon>
        <taxon>Bacillati</taxon>
        <taxon>Bacillota</taxon>
        <taxon>Bacilli</taxon>
        <taxon>Bacillales</taxon>
        <taxon>Anoxybacillaceae</taxon>
        <taxon>Anoxybacillus</taxon>
    </lineage>
</organism>
<dbReference type="Pfam" id="PF00271">
    <property type="entry name" value="Helicase_C"/>
    <property type="match status" value="1"/>
</dbReference>
<dbReference type="Pfam" id="PF16124">
    <property type="entry name" value="RecQ_Zn_bind"/>
    <property type="match status" value="1"/>
</dbReference>
<evidence type="ECO:0000259" key="8">
    <source>
        <dbReference type="PROSITE" id="PS51192"/>
    </source>
</evidence>
<dbReference type="GO" id="GO:0009378">
    <property type="term" value="F:four-way junction helicase activity"/>
    <property type="evidence" value="ECO:0007669"/>
    <property type="project" value="TreeGrafter"/>
</dbReference>
<dbReference type="SUPFAM" id="SSF52540">
    <property type="entry name" value="P-loop containing nucleoside triphosphate hydrolases"/>
    <property type="match status" value="1"/>
</dbReference>
<evidence type="ECO:0000256" key="7">
    <source>
        <dbReference type="ARBA" id="ARBA00044550"/>
    </source>
</evidence>
<dbReference type="GO" id="GO:0030894">
    <property type="term" value="C:replisome"/>
    <property type="evidence" value="ECO:0007669"/>
    <property type="project" value="TreeGrafter"/>
</dbReference>
<feature type="domain" description="Helicase C-terminal" evidence="9">
    <location>
        <begin position="216"/>
        <end position="358"/>
    </location>
</feature>
<dbReference type="GO" id="GO:0016787">
    <property type="term" value="F:hydrolase activity"/>
    <property type="evidence" value="ECO:0007669"/>
    <property type="project" value="UniProtKB-KW"/>
</dbReference>
<keyword evidence="1" id="KW-0547">Nucleotide-binding</keyword>
<keyword evidence="2 10" id="KW-0378">Hydrolase</keyword>
<dbReference type="Proteomes" id="UP000032102">
    <property type="component" value="Unassembled WGS sequence"/>
</dbReference>
<dbReference type="PANTHER" id="PTHR13710:SF84">
    <property type="entry name" value="ATP-DEPENDENT DNA HELICASE RECS-RELATED"/>
    <property type="match status" value="1"/>
</dbReference>
<keyword evidence="4" id="KW-0067">ATP-binding</keyword>
<dbReference type="InterPro" id="IPR011545">
    <property type="entry name" value="DEAD/DEAH_box_helicase_dom"/>
</dbReference>
<dbReference type="InterPro" id="IPR032284">
    <property type="entry name" value="RecQ_Zn-bd"/>
</dbReference>
<dbReference type="InterPro" id="IPR002464">
    <property type="entry name" value="DNA/RNA_helicase_DEAH_CS"/>
</dbReference>
<feature type="domain" description="Helicase ATP-binding" evidence="8">
    <location>
        <begin position="22"/>
        <end position="189"/>
    </location>
</feature>
<dbReference type="Gene3D" id="3.40.50.300">
    <property type="entry name" value="P-loop containing nucleotide triphosphate hydrolases"/>
    <property type="match status" value="2"/>
</dbReference>
<evidence type="ECO:0000259" key="9">
    <source>
        <dbReference type="PROSITE" id="PS51194"/>
    </source>
</evidence>
<evidence type="ECO:0000256" key="4">
    <source>
        <dbReference type="ARBA" id="ARBA00022840"/>
    </source>
</evidence>
<evidence type="ECO:0000256" key="5">
    <source>
        <dbReference type="ARBA" id="ARBA00023125"/>
    </source>
</evidence>
<dbReference type="GO" id="GO:0043590">
    <property type="term" value="C:bacterial nucleoid"/>
    <property type="evidence" value="ECO:0007669"/>
    <property type="project" value="TreeGrafter"/>
</dbReference>
<dbReference type="GO" id="GO:0003677">
    <property type="term" value="F:DNA binding"/>
    <property type="evidence" value="ECO:0007669"/>
    <property type="project" value="UniProtKB-KW"/>
</dbReference>
<evidence type="ECO:0000256" key="6">
    <source>
        <dbReference type="ARBA" id="ARBA00044535"/>
    </source>
</evidence>
<dbReference type="Pfam" id="PF00270">
    <property type="entry name" value="DEAD"/>
    <property type="match status" value="1"/>
</dbReference>
<evidence type="ECO:0000256" key="2">
    <source>
        <dbReference type="ARBA" id="ARBA00022801"/>
    </source>
</evidence>
<dbReference type="PATRIC" id="fig|404937.3.peg.1329"/>
<protein>
    <recommendedName>
        <fullName evidence="6">ATP-dependent DNA helicase RecQ</fullName>
    </recommendedName>
    <alternativeName>
        <fullName evidence="7">DNA 3'-5' helicase RecQ</fullName>
    </alternativeName>
</protein>
<reference evidence="10 11" key="1">
    <citation type="submission" date="2015-01" db="EMBL/GenBank/DDBJ databases">
        <title>Draft genome of Anoxybacillus thermarum strain AF/04.</title>
        <authorList>
            <person name="Poli A."/>
            <person name="Nicolaus B."/>
            <person name="Chan K.-G."/>
            <person name="Kahar U.M."/>
            <person name="Yaakob A.S."/>
            <person name="Chan C.S."/>
            <person name="Goh K.M."/>
        </authorList>
    </citation>
    <scope>NUCLEOTIDE SEQUENCE [LARGE SCALE GENOMIC DNA]</scope>
    <source>
        <strain evidence="10 11">AF/04</strain>
    </source>
</reference>
<dbReference type="PROSITE" id="PS51192">
    <property type="entry name" value="HELICASE_ATP_BIND_1"/>
    <property type="match status" value="1"/>
</dbReference>
<name>A0A0D0RZ35_9BACL</name>
<dbReference type="CDD" id="cd17920">
    <property type="entry name" value="DEXHc_RecQ"/>
    <property type="match status" value="1"/>
</dbReference>
<accession>A0A0D0RZ35</accession>
<dbReference type="InterPro" id="IPR001650">
    <property type="entry name" value="Helicase_C-like"/>
</dbReference>
<dbReference type="GO" id="GO:0006310">
    <property type="term" value="P:DNA recombination"/>
    <property type="evidence" value="ECO:0007669"/>
    <property type="project" value="InterPro"/>
</dbReference>
<dbReference type="PANTHER" id="PTHR13710">
    <property type="entry name" value="DNA HELICASE RECQ FAMILY MEMBER"/>
    <property type="match status" value="1"/>
</dbReference>
<dbReference type="SMART" id="SM00490">
    <property type="entry name" value="HELICc"/>
    <property type="match status" value="1"/>
</dbReference>
<dbReference type="EMBL" id="JXTH01000019">
    <property type="protein sequence ID" value="KIQ94625.1"/>
    <property type="molecule type" value="Genomic_DNA"/>
</dbReference>
<proteinExistence type="predicted"/>
<evidence type="ECO:0000256" key="3">
    <source>
        <dbReference type="ARBA" id="ARBA00022806"/>
    </source>
</evidence>
<dbReference type="SMART" id="SM00487">
    <property type="entry name" value="DEXDc"/>
    <property type="match status" value="1"/>
</dbReference>
<dbReference type="RefSeq" id="WP_084221270.1">
    <property type="nucleotide sequence ID" value="NZ_JXTH01000019.1"/>
</dbReference>
<dbReference type="GO" id="GO:0005737">
    <property type="term" value="C:cytoplasm"/>
    <property type="evidence" value="ECO:0007669"/>
    <property type="project" value="TreeGrafter"/>
</dbReference>
<dbReference type="InterPro" id="IPR027417">
    <property type="entry name" value="P-loop_NTPase"/>
</dbReference>
<dbReference type="GO" id="GO:0043138">
    <property type="term" value="F:3'-5' DNA helicase activity"/>
    <property type="evidence" value="ECO:0007669"/>
    <property type="project" value="TreeGrafter"/>
</dbReference>
<sequence>MINILRERFGYDSFRIGQKEIIEDVLHGRNCVAMLPTGGGKSLCYQLPGYILDGSVLIISPLVSLMEDQVQQLKNRGEKRVVALNRFLSYREKKDVLHELASYRFIYASPEILQSPLLIEALKRINISLFVVDEAHCISQWGHDFRPDFLKLGLLRETLGNPPCLALTATATRQVIDDIVATLKLDRVKQHMYPLDRTNICLYVQYVHTLEGKMEALKQLIAILPKPGIVYVSSRQWAETLANMLHGDHRVGYYHGGMDGEQRLLIQQQFIYDQLDVICCTNAFGMGVDKRNVRFVIHFHLPTQPEAYWQEIGRAGRDGNESIAVLLYAPGDEQLGQAMIDAEFPTKEQIVYALNALRHGQKETGLTDVQQRLLLYWLEQMNAQGDVNILAKQLYSHVEQRKKEKMNKWIFMQRWVHEQTCRRRTMLSYFEQQPLPNERCCDRCGAHIYVNAPVKHIRQIQLRPWREELRAMFSIKVEDK</sequence>
<evidence type="ECO:0000256" key="1">
    <source>
        <dbReference type="ARBA" id="ARBA00022741"/>
    </source>
</evidence>
<keyword evidence="11" id="KW-1185">Reference proteome</keyword>
<keyword evidence="3 10" id="KW-0347">Helicase</keyword>
<dbReference type="PROSITE" id="PS51194">
    <property type="entry name" value="HELICASE_CTER"/>
    <property type="match status" value="1"/>
</dbReference>
<evidence type="ECO:0000313" key="10">
    <source>
        <dbReference type="EMBL" id="KIQ94625.1"/>
    </source>
</evidence>
<dbReference type="NCBIfam" id="TIGR00614">
    <property type="entry name" value="recQ_fam"/>
    <property type="match status" value="1"/>
</dbReference>
<keyword evidence="5" id="KW-0238">DNA-binding</keyword>
<evidence type="ECO:0000313" key="11">
    <source>
        <dbReference type="Proteomes" id="UP000032102"/>
    </source>
</evidence>
<dbReference type="InterPro" id="IPR014001">
    <property type="entry name" value="Helicase_ATP-bd"/>
</dbReference>
<dbReference type="InterPro" id="IPR004589">
    <property type="entry name" value="DNA_helicase_ATP-dep_RecQ"/>
</dbReference>
<dbReference type="FunFam" id="3.40.50.300:FF:001363">
    <property type="entry name" value="ATP-dependent DNA helicase RecQ"/>
    <property type="match status" value="1"/>
</dbReference>
<dbReference type="GO" id="GO:0005524">
    <property type="term" value="F:ATP binding"/>
    <property type="evidence" value="ECO:0007669"/>
    <property type="project" value="UniProtKB-KW"/>
</dbReference>
<dbReference type="AlphaFoldDB" id="A0A0D0RZ35"/>
<dbReference type="PROSITE" id="PS00690">
    <property type="entry name" value="DEAH_ATP_HELICASE"/>
    <property type="match status" value="1"/>
</dbReference>
<gene>
    <name evidence="10" type="ORF">LH47_01270</name>
</gene>
<dbReference type="GO" id="GO:0006281">
    <property type="term" value="P:DNA repair"/>
    <property type="evidence" value="ECO:0007669"/>
    <property type="project" value="TreeGrafter"/>
</dbReference>